<proteinExistence type="predicted"/>
<accession>A0AAV2ICU8</accession>
<evidence type="ECO:0000256" key="1">
    <source>
        <dbReference type="SAM" id="SignalP"/>
    </source>
</evidence>
<evidence type="ECO:0000313" key="3">
    <source>
        <dbReference type="Proteomes" id="UP001497497"/>
    </source>
</evidence>
<dbReference type="AlphaFoldDB" id="A0AAV2ICU8"/>
<dbReference type="EMBL" id="CAXITT010000541">
    <property type="protein sequence ID" value="CAL1543330.1"/>
    <property type="molecule type" value="Genomic_DNA"/>
</dbReference>
<keyword evidence="3" id="KW-1185">Reference proteome</keyword>
<evidence type="ECO:0000313" key="2">
    <source>
        <dbReference type="EMBL" id="CAL1543330.1"/>
    </source>
</evidence>
<keyword evidence="1" id="KW-0732">Signal</keyword>
<reference evidence="2 3" key="1">
    <citation type="submission" date="2024-04" db="EMBL/GenBank/DDBJ databases">
        <authorList>
            <consortium name="Genoscope - CEA"/>
            <person name="William W."/>
        </authorList>
    </citation>
    <scope>NUCLEOTIDE SEQUENCE [LARGE SCALE GENOMIC DNA]</scope>
</reference>
<gene>
    <name evidence="2" type="ORF">GSLYS_00016864001</name>
</gene>
<feature type="chain" id="PRO_5043483485" evidence="1">
    <location>
        <begin position="18"/>
        <end position="198"/>
    </location>
</feature>
<name>A0AAV2ICU8_LYMST</name>
<organism evidence="2 3">
    <name type="scientific">Lymnaea stagnalis</name>
    <name type="common">Great pond snail</name>
    <name type="synonym">Helix stagnalis</name>
    <dbReference type="NCBI Taxonomy" id="6523"/>
    <lineage>
        <taxon>Eukaryota</taxon>
        <taxon>Metazoa</taxon>
        <taxon>Spiralia</taxon>
        <taxon>Lophotrochozoa</taxon>
        <taxon>Mollusca</taxon>
        <taxon>Gastropoda</taxon>
        <taxon>Heterobranchia</taxon>
        <taxon>Euthyneura</taxon>
        <taxon>Panpulmonata</taxon>
        <taxon>Hygrophila</taxon>
        <taxon>Lymnaeoidea</taxon>
        <taxon>Lymnaeidae</taxon>
        <taxon>Lymnaea</taxon>
    </lineage>
</organism>
<feature type="signal peptide" evidence="1">
    <location>
        <begin position="1"/>
        <end position="17"/>
    </location>
</feature>
<protein>
    <submittedName>
        <fullName evidence="2">Uncharacterized protein</fullName>
    </submittedName>
</protein>
<sequence length="198" mass="22047">MLPAHLVVILVSLGTYAHVYVTAQTTDPSANLCNGGTTYEYDMGNDTTVTTLSPTLDPQKDNSTMRCKVVFKTSDHYLVALVQDNQFDLEQVGKVGYCRVNWTCVDGKGFCDDMEFNHLAVYIVPPRSVFSLYFNNNVLISKTGIDAFIGNFVNVNRTQRSSQGGVWSMSNFLTYITPIISDEHEDVYKEACNITTVP</sequence>
<dbReference type="Proteomes" id="UP001497497">
    <property type="component" value="Unassembled WGS sequence"/>
</dbReference>
<comment type="caution">
    <text evidence="2">The sequence shown here is derived from an EMBL/GenBank/DDBJ whole genome shotgun (WGS) entry which is preliminary data.</text>
</comment>